<dbReference type="EMBL" id="JH598234">
    <property type="status" value="NOT_ANNOTATED_CDS"/>
    <property type="molecule type" value="Genomic_DNA"/>
</dbReference>
<dbReference type="SMART" id="SM00645">
    <property type="entry name" value="Pept_C1"/>
    <property type="match status" value="1"/>
</dbReference>
<protein>
    <recommendedName>
        <fullName evidence="4">Peptidase C1A papain C-terminal domain-containing protein</fullName>
    </recommendedName>
</protein>
<proteinExistence type="inferred from homology"/>
<dbReference type="Gene3D" id="3.90.70.10">
    <property type="entry name" value="Cysteine proteinases"/>
    <property type="match status" value="1"/>
</dbReference>
<name>M4BGD1_HYAAE</name>
<dbReference type="InterPro" id="IPR000169">
    <property type="entry name" value="Pept_cys_AS"/>
</dbReference>
<dbReference type="STRING" id="559515.M4BGD1"/>
<dbReference type="AlphaFoldDB" id="M4BGD1"/>
<dbReference type="Pfam" id="PF00112">
    <property type="entry name" value="Peptidase_C1"/>
    <property type="match status" value="1"/>
</dbReference>
<dbReference type="GO" id="GO:0008234">
    <property type="term" value="F:cysteine-type peptidase activity"/>
    <property type="evidence" value="ECO:0007669"/>
    <property type="project" value="InterPro"/>
</dbReference>
<comment type="similarity">
    <text evidence="1">Belongs to the peptidase C1 family.</text>
</comment>
<dbReference type="OMA" id="IFMSKQD"/>
<reference evidence="6" key="1">
    <citation type="journal article" date="2010" name="Science">
        <title>Signatures of adaptation to obligate biotrophy in the Hyaloperonospora arabidopsidis genome.</title>
        <authorList>
            <person name="Baxter L."/>
            <person name="Tripathy S."/>
            <person name="Ishaque N."/>
            <person name="Boot N."/>
            <person name="Cabral A."/>
            <person name="Kemen E."/>
            <person name="Thines M."/>
            <person name="Ah-Fong A."/>
            <person name="Anderson R."/>
            <person name="Badejoko W."/>
            <person name="Bittner-Eddy P."/>
            <person name="Boore J.L."/>
            <person name="Chibucos M.C."/>
            <person name="Coates M."/>
            <person name="Dehal P."/>
            <person name="Delehaunty K."/>
            <person name="Dong S."/>
            <person name="Downton P."/>
            <person name="Dumas B."/>
            <person name="Fabro G."/>
            <person name="Fronick C."/>
            <person name="Fuerstenberg S.I."/>
            <person name="Fulton L."/>
            <person name="Gaulin E."/>
            <person name="Govers F."/>
            <person name="Hughes L."/>
            <person name="Humphray S."/>
            <person name="Jiang R.H."/>
            <person name="Judelson H."/>
            <person name="Kamoun S."/>
            <person name="Kyung K."/>
            <person name="Meijer H."/>
            <person name="Minx P."/>
            <person name="Morris P."/>
            <person name="Nelson J."/>
            <person name="Phuntumart V."/>
            <person name="Qutob D."/>
            <person name="Rehmany A."/>
            <person name="Rougon-Cardoso A."/>
            <person name="Ryden P."/>
            <person name="Torto-Alalibo T."/>
            <person name="Studholme D."/>
            <person name="Wang Y."/>
            <person name="Win J."/>
            <person name="Wood J."/>
            <person name="Clifton S.W."/>
            <person name="Rogers J."/>
            <person name="Van den Ackerveken G."/>
            <person name="Jones J.D."/>
            <person name="McDowell J.M."/>
            <person name="Beynon J."/>
            <person name="Tyler B.M."/>
        </authorList>
    </citation>
    <scope>NUCLEOTIDE SEQUENCE [LARGE SCALE GENOMIC DNA]</scope>
    <source>
        <strain evidence="6">Emoy2</strain>
    </source>
</reference>
<dbReference type="GO" id="GO:0006508">
    <property type="term" value="P:proteolysis"/>
    <property type="evidence" value="ECO:0007669"/>
    <property type="project" value="InterPro"/>
</dbReference>
<evidence type="ECO:0000313" key="6">
    <source>
        <dbReference type="Proteomes" id="UP000011713"/>
    </source>
</evidence>
<evidence type="ECO:0000256" key="1">
    <source>
        <dbReference type="ARBA" id="ARBA00008455"/>
    </source>
</evidence>
<evidence type="ECO:0000313" key="5">
    <source>
        <dbReference type="EnsemblProtists" id="HpaP805352"/>
    </source>
</evidence>
<keyword evidence="2" id="KW-0865">Zymogen</keyword>
<evidence type="ECO:0000259" key="4">
    <source>
        <dbReference type="SMART" id="SM00645"/>
    </source>
</evidence>
<dbReference type="SUPFAM" id="SSF54001">
    <property type="entry name" value="Cysteine proteinases"/>
    <property type="match status" value="1"/>
</dbReference>
<keyword evidence="6" id="KW-1185">Reference proteome</keyword>
<organism evidence="5 6">
    <name type="scientific">Hyaloperonospora arabidopsidis (strain Emoy2)</name>
    <name type="common">Downy mildew agent</name>
    <name type="synonym">Peronospora arabidopsidis</name>
    <dbReference type="NCBI Taxonomy" id="559515"/>
    <lineage>
        <taxon>Eukaryota</taxon>
        <taxon>Sar</taxon>
        <taxon>Stramenopiles</taxon>
        <taxon>Oomycota</taxon>
        <taxon>Peronosporomycetes</taxon>
        <taxon>Peronosporales</taxon>
        <taxon>Peronosporaceae</taxon>
        <taxon>Hyaloperonospora</taxon>
    </lineage>
</organism>
<accession>M4BGD1</accession>
<dbReference type="PRINTS" id="PR00705">
    <property type="entry name" value="PAPAIN"/>
</dbReference>
<dbReference type="PROSITE" id="PS00139">
    <property type="entry name" value="THIOL_PROTEASE_CYS"/>
    <property type="match status" value="1"/>
</dbReference>
<sequence>MHAGINYERYLAEIDVTDEDMRSWKAKFWTDNKWLPSFSEERSLDTTDEDLRQRIFMSKQDVAEAQAANPLANFSIMTPFSALTKEEFATKVLNAYVHVNITEPIAPAAPTRSLRDEETSSIASIQDLINTLQKSIQEQTGESWTPGKVKPVLDTTANEVDTSIAKQVHWKQPTPVPAPLTQAPTAPTPAPEPKSATRPPVVEPVVKQDQVSVQVEEPIANTANSVDWSTTPCGSPVQSQGECGSCWAFASVTAVESLECIKLGQSKLNSYSKQQLITCDAKNMGCSGGAPAYAFDYIQKNGLCLESAYPYTLQKGGSTSCSTSCSKSQTGITGYEKLDEGDEAVLIDALKLQPIVAAVASGNAAWKQYTGGILSSCETSSLDHAVVIVGYDDTTIKIQNSWGEDWGEAGYIRLQRTSSSSGTCGLLEDMSRPTM</sequence>
<dbReference type="VEuPathDB" id="FungiDB:HpaG805352"/>
<dbReference type="EnsemblProtists" id="HpaT805352">
    <property type="protein sequence ID" value="HpaP805352"/>
    <property type="gene ID" value="HpaG805352"/>
</dbReference>
<evidence type="ECO:0000256" key="2">
    <source>
        <dbReference type="ARBA" id="ARBA00023145"/>
    </source>
</evidence>
<dbReference type="CDD" id="cd02248">
    <property type="entry name" value="Peptidase_C1A"/>
    <property type="match status" value="1"/>
</dbReference>
<dbReference type="HOGENOM" id="CLU_012184_5_1_1"/>
<dbReference type="InterPro" id="IPR039417">
    <property type="entry name" value="Peptidase_C1A_papain-like"/>
</dbReference>
<dbReference type="InterPro" id="IPR000668">
    <property type="entry name" value="Peptidase_C1A_C"/>
</dbReference>
<dbReference type="InParanoid" id="M4BGD1"/>
<dbReference type="Proteomes" id="UP000011713">
    <property type="component" value="Unassembled WGS sequence"/>
</dbReference>
<dbReference type="InterPro" id="IPR025660">
    <property type="entry name" value="Pept_his_AS"/>
</dbReference>
<feature type="domain" description="Peptidase C1A papain C-terminal" evidence="4">
    <location>
        <begin position="222"/>
        <end position="434"/>
    </location>
</feature>
<dbReference type="eggNOG" id="KOG1543">
    <property type="taxonomic scope" value="Eukaryota"/>
</dbReference>
<dbReference type="PANTHER" id="PTHR12411">
    <property type="entry name" value="CYSTEINE PROTEASE FAMILY C1-RELATED"/>
    <property type="match status" value="1"/>
</dbReference>
<evidence type="ECO:0000256" key="3">
    <source>
        <dbReference type="SAM" id="MobiDB-lite"/>
    </source>
</evidence>
<dbReference type="PROSITE" id="PS00639">
    <property type="entry name" value="THIOL_PROTEASE_HIS"/>
    <property type="match status" value="1"/>
</dbReference>
<feature type="region of interest" description="Disordered" evidence="3">
    <location>
        <begin position="168"/>
        <end position="199"/>
    </location>
</feature>
<dbReference type="InterPro" id="IPR013128">
    <property type="entry name" value="Peptidase_C1A"/>
</dbReference>
<reference evidence="5" key="2">
    <citation type="submission" date="2015-06" db="UniProtKB">
        <authorList>
            <consortium name="EnsemblProtists"/>
        </authorList>
    </citation>
    <scope>IDENTIFICATION</scope>
    <source>
        <strain evidence="5">Emoy2</strain>
    </source>
</reference>
<dbReference type="InterPro" id="IPR038765">
    <property type="entry name" value="Papain-like_cys_pep_sf"/>
</dbReference>